<gene>
    <name evidence="1" type="ORF">PISMIDRAFT_290552</name>
</gene>
<reference evidence="2" key="2">
    <citation type="submission" date="2015-01" db="EMBL/GenBank/DDBJ databases">
        <title>Evolutionary Origins and Diversification of the Mycorrhizal Mutualists.</title>
        <authorList>
            <consortium name="DOE Joint Genome Institute"/>
            <consortium name="Mycorrhizal Genomics Consortium"/>
            <person name="Kohler A."/>
            <person name="Kuo A."/>
            <person name="Nagy L.G."/>
            <person name="Floudas D."/>
            <person name="Copeland A."/>
            <person name="Barry K.W."/>
            <person name="Cichocki N."/>
            <person name="Veneault-Fourrey C."/>
            <person name="LaButti K."/>
            <person name="Lindquist E.A."/>
            <person name="Lipzen A."/>
            <person name="Lundell T."/>
            <person name="Morin E."/>
            <person name="Murat C."/>
            <person name="Riley R."/>
            <person name="Ohm R."/>
            <person name="Sun H."/>
            <person name="Tunlid A."/>
            <person name="Henrissat B."/>
            <person name="Grigoriev I.V."/>
            <person name="Hibbett D.S."/>
            <person name="Martin F."/>
        </authorList>
    </citation>
    <scope>NUCLEOTIDE SEQUENCE [LARGE SCALE GENOMIC DNA]</scope>
    <source>
        <strain evidence="2">441</strain>
    </source>
</reference>
<sequence length="120" mass="13296">MTDISLTNHVLAAATCITAPIVALELFKSSNLDHIPSMGYSYWPASYISAFKYMSNAAQILQEGYVKYKGSPLQIPTLNRWVVVIGCQNLEDIKKATDDELSLVEAVNDAGVLVFRSKRR</sequence>
<name>A0A0C9Z064_9AGAM</name>
<dbReference type="Proteomes" id="UP000054018">
    <property type="component" value="Unassembled WGS sequence"/>
</dbReference>
<keyword evidence="2" id="KW-1185">Reference proteome</keyword>
<reference evidence="1 2" key="1">
    <citation type="submission" date="2014-04" db="EMBL/GenBank/DDBJ databases">
        <authorList>
            <consortium name="DOE Joint Genome Institute"/>
            <person name="Kuo A."/>
            <person name="Kohler A."/>
            <person name="Costa M.D."/>
            <person name="Nagy L.G."/>
            <person name="Floudas D."/>
            <person name="Copeland A."/>
            <person name="Barry K.W."/>
            <person name="Cichocki N."/>
            <person name="Veneault-Fourrey C."/>
            <person name="LaButti K."/>
            <person name="Lindquist E.A."/>
            <person name="Lipzen A."/>
            <person name="Lundell T."/>
            <person name="Morin E."/>
            <person name="Murat C."/>
            <person name="Sun H."/>
            <person name="Tunlid A."/>
            <person name="Henrissat B."/>
            <person name="Grigoriev I.V."/>
            <person name="Hibbett D.S."/>
            <person name="Martin F."/>
            <person name="Nordberg H.P."/>
            <person name="Cantor M.N."/>
            <person name="Hua S.X."/>
        </authorList>
    </citation>
    <scope>NUCLEOTIDE SEQUENCE [LARGE SCALE GENOMIC DNA]</scope>
    <source>
        <strain evidence="1 2">441</strain>
    </source>
</reference>
<dbReference type="HOGENOM" id="CLU_2050543_0_0_1"/>
<dbReference type="STRING" id="765257.A0A0C9Z064"/>
<accession>A0A0C9Z064</accession>
<dbReference type="EMBL" id="KN833879">
    <property type="protein sequence ID" value="KIK15732.1"/>
    <property type="molecule type" value="Genomic_DNA"/>
</dbReference>
<proteinExistence type="predicted"/>
<dbReference type="AlphaFoldDB" id="A0A0C9Z064"/>
<dbReference type="OrthoDB" id="2688948at2759"/>
<evidence type="ECO:0000313" key="1">
    <source>
        <dbReference type="EMBL" id="KIK15732.1"/>
    </source>
</evidence>
<evidence type="ECO:0000313" key="2">
    <source>
        <dbReference type="Proteomes" id="UP000054018"/>
    </source>
</evidence>
<protein>
    <submittedName>
        <fullName evidence="1">Unplaced genomic scaffold scaffold_195, whole genome shotgun sequence</fullName>
    </submittedName>
</protein>
<organism evidence="1 2">
    <name type="scientific">Pisolithus microcarpus 441</name>
    <dbReference type="NCBI Taxonomy" id="765257"/>
    <lineage>
        <taxon>Eukaryota</taxon>
        <taxon>Fungi</taxon>
        <taxon>Dikarya</taxon>
        <taxon>Basidiomycota</taxon>
        <taxon>Agaricomycotina</taxon>
        <taxon>Agaricomycetes</taxon>
        <taxon>Agaricomycetidae</taxon>
        <taxon>Boletales</taxon>
        <taxon>Sclerodermatineae</taxon>
        <taxon>Pisolithaceae</taxon>
        <taxon>Pisolithus</taxon>
    </lineage>
</organism>